<dbReference type="PANTHER" id="PTHR22683:SF47">
    <property type="entry name" value="FTSK DOMAIN-CONTAINING PROTEIN YDCQ"/>
    <property type="match status" value="1"/>
</dbReference>
<dbReference type="InterPro" id="IPR002543">
    <property type="entry name" value="FtsK_dom"/>
</dbReference>
<dbReference type="GO" id="GO:0005524">
    <property type="term" value="F:ATP binding"/>
    <property type="evidence" value="ECO:0007669"/>
    <property type="project" value="UniProtKB-UniRule"/>
</dbReference>
<evidence type="ECO:0000256" key="1">
    <source>
        <dbReference type="ARBA" id="ARBA00022741"/>
    </source>
</evidence>
<evidence type="ECO:0000256" key="4">
    <source>
        <dbReference type="SAM" id="Phobius"/>
    </source>
</evidence>
<gene>
    <name evidence="6" type="ORF">AP13_p00790</name>
</gene>
<keyword evidence="6" id="KW-0614">Plasmid</keyword>
<dbReference type="SUPFAM" id="SSF52540">
    <property type="entry name" value="P-loop containing nucleoside triphosphate hydrolases"/>
    <property type="match status" value="1"/>
</dbReference>
<keyword evidence="2 3" id="KW-0067">ATP-binding</keyword>
<evidence type="ECO:0000256" key="2">
    <source>
        <dbReference type="ARBA" id="ARBA00022840"/>
    </source>
</evidence>
<dbReference type="Pfam" id="PF01580">
    <property type="entry name" value="FtsK_SpoIIIE"/>
    <property type="match status" value="1"/>
</dbReference>
<dbReference type="Gene3D" id="3.40.50.300">
    <property type="entry name" value="P-loop containing nucleotide triphosphate hydrolases"/>
    <property type="match status" value="1"/>
</dbReference>
<evidence type="ECO:0000259" key="5">
    <source>
        <dbReference type="PROSITE" id="PS50901"/>
    </source>
</evidence>
<keyword evidence="4" id="KW-0472">Membrane</keyword>
<dbReference type="PANTHER" id="PTHR22683">
    <property type="entry name" value="SPORULATION PROTEIN RELATED"/>
    <property type="match status" value="1"/>
</dbReference>
<dbReference type="PROSITE" id="PS50901">
    <property type="entry name" value="FTSK"/>
    <property type="match status" value="1"/>
</dbReference>
<name>U5NW99_9MICO</name>
<dbReference type="InterPro" id="IPR050206">
    <property type="entry name" value="FtsK/SpoIIIE/SftA"/>
</dbReference>
<dbReference type="EMBL" id="KF577590">
    <property type="protein sequence ID" value="AGY35388.1"/>
    <property type="molecule type" value="Genomic_DNA"/>
</dbReference>
<dbReference type="RefSeq" id="WP_023164825.1">
    <property type="nucleotide sequence ID" value="NC_022590.1"/>
</dbReference>
<keyword evidence="1 3" id="KW-0547">Nucleotide-binding</keyword>
<protein>
    <submittedName>
        <fullName evidence="6">Putative FtsK</fullName>
    </submittedName>
</protein>
<proteinExistence type="predicted"/>
<sequence>MKQNPFEPWKRRGLEDLGFSEGSSVGLTPRTVMWPYGMVLAGGTAVACAIAAMIRGWPLWSLVAILILGFVAAGLVSIFGWRKQRRDELGDRIIESLAVLISDTKRPSRRDYQFRSWVPGDFKRPLDRFIGAPADIRIRFEARLDEESIDWRMAVADKVSQRSGMDYDITRYDSRACMLALGFAAPVEEPEPDPVFKTKTTALAKQVFGDSAAVSVALNEDDEPLPTQLSVEYDTDRKWAKASVRRDIEMTVNALLPGRWRPDWNLTDDTVQFELRPTMPLSIPHPRPDTFGQVEDTILPYAEDEDGRIVAWDLKAAGPHMIVVGRTGTGKTVLIIGILIEAAARGWKIWVSDPKRVEFLGLRGWPNIQIVATQVSEQVAMIYKAWELMEYRYSLIEAGEADEDDFEPLIVCLDEYRDFVAMVTGWYQSVKEKGMPTKCPVFEWIGSLARKGRTARIHLLMGTQRPDADFLGGEMRDNFPARAALGSLSPQGAQMMWNSPSTGIALPKGVKGRATAVTVDGAPGEVQVYWTPDPRRAKKSGNEADMAILESLRPPEAVHPPLRIDIADEPFDGDDYSEWQEVLAAELVEISVEEAMKPRAVSTKTVVNAVIEDKRAAESEDGYMPTEDLQACEVEAGDLVRVDGQWVAVEGSIEDPGEEDLWCIDYRTDDDESEMLAIDASEVLLVRKPDNSETEATGLLDEQ</sequence>
<keyword evidence="4" id="KW-1133">Transmembrane helix</keyword>
<feature type="domain" description="FtsK" evidence="5">
    <location>
        <begin position="307"/>
        <end position="494"/>
    </location>
</feature>
<dbReference type="InterPro" id="IPR027417">
    <property type="entry name" value="P-loop_NTPase"/>
</dbReference>
<dbReference type="AlphaFoldDB" id="U5NW99"/>
<dbReference type="CDD" id="cd01127">
    <property type="entry name" value="TrwB_TraG_TraD_VirD4"/>
    <property type="match status" value="1"/>
</dbReference>
<feature type="transmembrane region" description="Helical" evidence="4">
    <location>
        <begin position="33"/>
        <end position="52"/>
    </location>
</feature>
<dbReference type="GO" id="GO:0003677">
    <property type="term" value="F:DNA binding"/>
    <property type="evidence" value="ECO:0007669"/>
    <property type="project" value="InterPro"/>
</dbReference>
<accession>U5NW99</accession>
<keyword evidence="4" id="KW-0812">Transmembrane</keyword>
<reference evidence="6" key="1">
    <citation type="journal article" date="2013" name="Genome Announc.">
        <title>Complete Genome Sequence of pAP13, a Large Linear Plasmid of a Brevibacterium Strain Isolated from a Saline Lake at 4,200 Meters above Sea Level in Argentina.</title>
        <authorList>
            <person name="Dib J.R."/>
            <person name="Schuldes J."/>
            <person name="Thurmer A."/>
            <person name="Farias M.E."/>
            <person name="Daniel R."/>
            <person name="Meinhardt F."/>
        </authorList>
    </citation>
    <scope>NUCLEOTIDE SEQUENCE</scope>
    <source>
        <strain evidence="6">Ap13</strain>
        <plasmid evidence="6">pAP13</plasmid>
    </source>
</reference>
<evidence type="ECO:0000313" key="6">
    <source>
        <dbReference type="EMBL" id="AGY35388.1"/>
    </source>
</evidence>
<feature type="binding site" evidence="3">
    <location>
        <begin position="325"/>
        <end position="332"/>
    </location>
    <ligand>
        <name>ATP</name>
        <dbReference type="ChEBI" id="CHEBI:30616"/>
    </ligand>
</feature>
<geneLocation type="plasmid" evidence="6">
    <name>pAP13</name>
</geneLocation>
<evidence type="ECO:0000256" key="3">
    <source>
        <dbReference type="PROSITE-ProRule" id="PRU00289"/>
    </source>
</evidence>
<feature type="transmembrane region" description="Helical" evidence="4">
    <location>
        <begin position="59"/>
        <end position="81"/>
    </location>
</feature>
<organism evidence="6">
    <name type="scientific">Brevibacterium sp. Ap13</name>
    <dbReference type="NCBI Taxonomy" id="1406197"/>
    <lineage>
        <taxon>Bacteria</taxon>
        <taxon>Bacillati</taxon>
        <taxon>Actinomycetota</taxon>
        <taxon>Actinomycetes</taxon>
        <taxon>Micrococcales</taxon>
        <taxon>Brevibacteriaceae</taxon>
        <taxon>Brevibacterium</taxon>
    </lineage>
</organism>